<evidence type="ECO:0000313" key="3">
    <source>
        <dbReference type="Proteomes" id="UP000824890"/>
    </source>
</evidence>
<protein>
    <submittedName>
        <fullName evidence="2">Uncharacterized protein</fullName>
    </submittedName>
</protein>
<evidence type="ECO:0000256" key="1">
    <source>
        <dbReference type="SAM" id="MobiDB-lite"/>
    </source>
</evidence>
<gene>
    <name evidence="2" type="ORF">HID58_000452</name>
</gene>
<proteinExistence type="predicted"/>
<keyword evidence="3" id="KW-1185">Reference proteome</keyword>
<sequence length="140" mass="14641">MDKKDNGAKSGNVAQSGCTGSVTGNMVAPGTGGAVQTPRDAFEANTKAYFDNLHNKDKATNFPRPDSCPLPIHFHFIKKMDKKDDCAKSGNVAQTGVAGSGSGHMVAPGTGGAVQIPRDAFEANTKAYFDDLHAKDKATK</sequence>
<evidence type="ECO:0000313" key="2">
    <source>
        <dbReference type="EMBL" id="KAH0940815.1"/>
    </source>
</evidence>
<dbReference type="PANTHER" id="PTHR33333:SF17">
    <property type="entry name" value="GENOME ASSEMBLY, CHROMOSOME: A01"/>
    <property type="match status" value="1"/>
</dbReference>
<accession>A0ABQ8EGS9</accession>
<organism evidence="2 3">
    <name type="scientific">Brassica napus</name>
    <name type="common">Rape</name>
    <dbReference type="NCBI Taxonomy" id="3708"/>
    <lineage>
        <taxon>Eukaryota</taxon>
        <taxon>Viridiplantae</taxon>
        <taxon>Streptophyta</taxon>
        <taxon>Embryophyta</taxon>
        <taxon>Tracheophyta</taxon>
        <taxon>Spermatophyta</taxon>
        <taxon>Magnoliopsida</taxon>
        <taxon>eudicotyledons</taxon>
        <taxon>Gunneridae</taxon>
        <taxon>Pentapetalae</taxon>
        <taxon>rosids</taxon>
        <taxon>malvids</taxon>
        <taxon>Brassicales</taxon>
        <taxon>Brassicaceae</taxon>
        <taxon>Brassiceae</taxon>
        <taxon>Brassica</taxon>
    </lineage>
</organism>
<feature type="region of interest" description="Disordered" evidence="1">
    <location>
        <begin position="1"/>
        <end position="37"/>
    </location>
</feature>
<dbReference type="PANTHER" id="PTHR33333">
    <property type="entry name" value="ERYTHROCYTE MEMBRANE PROTEIN 1-LIKE"/>
    <property type="match status" value="1"/>
</dbReference>
<comment type="caution">
    <text evidence="2">The sequence shown here is derived from an EMBL/GenBank/DDBJ whole genome shotgun (WGS) entry which is preliminary data.</text>
</comment>
<dbReference type="Proteomes" id="UP000824890">
    <property type="component" value="Unassembled WGS sequence"/>
</dbReference>
<feature type="compositionally biased region" description="Polar residues" evidence="1">
    <location>
        <begin position="12"/>
        <end position="24"/>
    </location>
</feature>
<reference evidence="2 3" key="1">
    <citation type="submission" date="2021-05" db="EMBL/GenBank/DDBJ databases">
        <title>Genome Assembly of Synthetic Allotetraploid Brassica napus Reveals Homoeologous Exchanges between Subgenomes.</title>
        <authorList>
            <person name="Davis J.T."/>
        </authorList>
    </citation>
    <scope>NUCLEOTIDE SEQUENCE [LARGE SCALE GENOMIC DNA]</scope>
    <source>
        <strain evidence="3">cv. Da-Ae</strain>
        <tissue evidence="2">Seedling</tissue>
    </source>
</reference>
<name>A0ABQ8EGS9_BRANA</name>
<dbReference type="InterPro" id="IPR039926">
    <property type="entry name" value="Egg_app_1"/>
</dbReference>
<dbReference type="EMBL" id="JAGKQM010000001">
    <property type="protein sequence ID" value="KAH0940815.1"/>
    <property type="molecule type" value="Genomic_DNA"/>
</dbReference>